<dbReference type="CDD" id="cd03468">
    <property type="entry name" value="PolY_like"/>
    <property type="match status" value="1"/>
</dbReference>
<dbReference type="GO" id="GO:0006281">
    <property type="term" value="P:DNA repair"/>
    <property type="evidence" value="ECO:0007669"/>
    <property type="project" value="InterPro"/>
</dbReference>
<dbReference type="InterPro" id="IPR050356">
    <property type="entry name" value="SulA_CellDiv_inhibitor"/>
</dbReference>
<proteinExistence type="predicted"/>
<comment type="caution">
    <text evidence="3">The sequence shown here is derived from an EMBL/GenBank/DDBJ whole genome shotgun (WGS) entry which is preliminary data.</text>
</comment>
<dbReference type="InterPro" id="IPR001126">
    <property type="entry name" value="UmuC"/>
</dbReference>
<dbReference type="PANTHER" id="PTHR35369">
    <property type="entry name" value="BLR3025 PROTEIN-RELATED"/>
    <property type="match status" value="1"/>
</dbReference>
<dbReference type="EMBL" id="JAMFTH010000001">
    <property type="protein sequence ID" value="MCP8898596.1"/>
    <property type="molecule type" value="Genomic_DNA"/>
</dbReference>
<reference evidence="3" key="2">
    <citation type="submission" date="2023-01" db="EMBL/GenBank/DDBJ databases">
        <title>Gilvimarinus xylanilyticus HB14 isolated from Caulerpa lentillifera aquaculture base in Hainan, China.</title>
        <authorList>
            <person name="Zhang Y.-J."/>
        </authorList>
    </citation>
    <scope>NUCLEOTIDE SEQUENCE</scope>
    <source>
        <strain evidence="3">HB14</strain>
    </source>
</reference>
<protein>
    <submittedName>
        <fullName evidence="3">DNA polymerase Y family protein</fullName>
    </submittedName>
</protein>
<dbReference type="PANTHER" id="PTHR35369:SF2">
    <property type="entry name" value="BLR3025 PROTEIN"/>
    <property type="match status" value="1"/>
</dbReference>
<gene>
    <name evidence="3" type="ORF">M6D89_04710</name>
</gene>
<evidence type="ECO:0000259" key="2">
    <source>
        <dbReference type="Pfam" id="PF00817"/>
    </source>
</evidence>
<dbReference type="InterPro" id="IPR043502">
    <property type="entry name" value="DNA/RNA_pol_sf"/>
</dbReference>
<name>A0A9X2I1T9_9GAMM</name>
<evidence type="ECO:0000313" key="3">
    <source>
        <dbReference type="EMBL" id="MCP8898596.1"/>
    </source>
</evidence>
<accession>A0A9X2I1T9</accession>
<evidence type="ECO:0000256" key="1">
    <source>
        <dbReference type="ARBA" id="ARBA00022763"/>
    </source>
</evidence>
<keyword evidence="1" id="KW-0227">DNA damage</keyword>
<evidence type="ECO:0000313" key="4">
    <source>
        <dbReference type="Proteomes" id="UP001139319"/>
    </source>
</evidence>
<keyword evidence="4" id="KW-1185">Reference proteome</keyword>
<dbReference type="Pfam" id="PF00817">
    <property type="entry name" value="IMS"/>
    <property type="match status" value="1"/>
</dbReference>
<organism evidence="3 4">
    <name type="scientific">Gilvimarinus xylanilyticus</name>
    <dbReference type="NCBI Taxonomy" id="2944139"/>
    <lineage>
        <taxon>Bacteria</taxon>
        <taxon>Pseudomonadati</taxon>
        <taxon>Pseudomonadota</taxon>
        <taxon>Gammaproteobacteria</taxon>
        <taxon>Cellvibrionales</taxon>
        <taxon>Cellvibrionaceae</taxon>
        <taxon>Gilvimarinus</taxon>
    </lineage>
</organism>
<dbReference type="Proteomes" id="UP001139319">
    <property type="component" value="Unassembled WGS sequence"/>
</dbReference>
<dbReference type="RefSeq" id="WP_253966869.1">
    <property type="nucleotide sequence ID" value="NZ_JAMFTH010000001.1"/>
</dbReference>
<dbReference type="SUPFAM" id="SSF56672">
    <property type="entry name" value="DNA/RNA polymerases"/>
    <property type="match status" value="1"/>
</dbReference>
<reference evidence="3" key="1">
    <citation type="submission" date="2022-05" db="EMBL/GenBank/DDBJ databases">
        <authorList>
            <person name="Sun H.-N."/>
        </authorList>
    </citation>
    <scope>NUCLEOTIDE SEQUENCE</scope>
    <source>
        <strain evidence="3">HB14</strain>
    </source>
</reference>
<sequence>MTEASWLYLHFPRLQLECQPTSEAPLAVVCPQSLKIRQSNQAAQAQGVYTGIGFALACTLCDRLQVQPYRREKEVHALHQLAHSLYQQSAIINLFAPQGLALHIRPMLTYYGSLSAYWEAIRQCLTKEKVTFCAATATNPLAAKALATAQKANSEDLACPPLDTLALVYSDLPEKEVERLHRVGIVTFGDLRQLSLSELSVRFDKSVIQYIKQVLGHSRVQLASFTPEEYFYHYCELNYASSNSHIISQWLPHLLQDLEVYLRKRNQVTQALTLTLYHYQAPESPLRVSAAQGQANASIWMRLLQVKLDQLKLAHPFYAFSLKAEPGQTLSPKTDLFDQMGAGATDDLLNLLKARLPSSAFFWPTPANDHRPECNATDTTAPADSTLCLRPAFLLARPQPLTGPLSINAGPERITSGWWDQHPVRRDYYMAQDKRGRELWVYRELISGPQSPQWYLHGYFS</sequence>
<dbReference type="AlphaFoldDB" id="A0A9X2I1T9"/>
<feature type="domain" description="UmuC" evidence="2">
    <location>
        <begin position="24"/>
        <end position="146"/>
    </location>
</feature>